<dbReference type="AlphaFoldDB" id="A0A139X1G1"/>
<reference evidence="1 2" key="1">
    <citation type="journal article" date="2013" name="Genome Biol. Evol.">
        <title>Genomes of Stigonematalean cyanobacteria (subsection V) and the evolution of oxygenic photosynthesis from prokaryotes to plastids.</title>
        <authorList>
            <person name="Dagan T."/>
            <person name="Roettger M."/>
            <person name="Stucken K."/>
            <person name="Landan G."/>
            <person name="Koch R."/>
            <person name="Major P."/>
            <person name="Gould S.B."/>
            <person name="Goremykin V.V."/>
            <person name="Rippka R."/>
            <person name="Tandeau de Marsac N."/>
            <person name="Gugger M."/>
            <person name="Lockhart P.J."/>
            <person name="Allen J.F."/>
            <person name="Brune I."/>
            <person name="Maus I."/>
            <person name="Puhler A."/>
            <person name="Martin W.F."/>
        </authorList>
    </citation>
    <scope>NUCLEOTIDE SEQUENCE [LARGE SCALE GENOMIC DNA]</scope>
    <source>
        <strain evidence="1 2">PCC 7110</strain>
    </source>
</reference>
<keyword evidence="2" id="KW-1185">Reference proteome</keyword>
<organism evidence="1 2">
    <name type="scientific">Scytonema hofmannii PCC 7110</name>
    <dbReference type="NCBI Taxonomy" id="128403"/>
    <lineage>
        <taxon>Bacteria</taxon>
        <taxon>Bacillati</taxon>
        <taxon>Cyanobacteriota</taxon>
        <taxon>Cyanophyceae</taxon>
        <taxon>Nostocales</taxon>
        <taxon>Scytonemataceae</taxon>
        <taxon>Scytonema</taxon>
    </lineage>
</organism>
<name>A0A139X1G1_9CYAN</name>
<proteinExistence type="predicted"/>
<sequence>MQKIDTTSLLALDPVKSNWEFVEVWIDAMLSPPYVLLLLSDQAGKCCVYDPAEGYKMIFTSSTYEEAQLWLLEDEYEPIEGRVSASEFQ</sequence>
<protein>
    <submittedName>
        <fullName evidence="1">Uncharacterized protein</fullName>
    </submittedName>
</protein>
<accession>A0A139X1G1</accession>
<evidence type="ECO:0000313" key="1">
    <source>
        <dbReference type="EMBL" id="KYC38549.1"/>
    </source>
</evidence>
<dbReference type="RefSeq" id="WP_026134929.1">
    <property type="nucleotide sequence ID" value="NZ_KQ976354.1"/>
</dbReference>
<dbReference type="Proteomes" id="UP000076925">
    <property type="component" value="Unassembled WGS sequence"/>
</dbReference>
<evidence type="ECO:0000313" key="2">
    <source>
        <dbReference type="Proteomes" id="UP000076925"/>
    </source>
</evidence>
<dbReference type="EMBL" id="ANNX02000040">
    <property type="protein sequence ID" value="KYC38549.1"/>
    <property type="molecule type" value="Genomic_DNA"/>
</dbReference>
<comment type="caution">
    <text evidence="1">The sequence shown here is derived from an EMBL/GenBank/DDBJ whole genome shotgun (WGS) entry which is preliminary data.</text>
</comment>
<dbReference type="OrthoDB" id="573182at2"/>
<dbReference type="STRING" id="128403.WA1_35780"/>
<gene>
    <name evidence="1" type="ORF">WA1_35780</name>
</gene>